<proteinExistence type="predicted"/>
<gene>
    <name evidence="1" type="ORF">CEXT_704791</name>
</gene>
<organism evidence="1 2">
    <name type="scientific">Caerostris extrusa</name>
    <name type="common">Bark spider</name>
    <name type="synonym">Caerostris bankana</name>
    <dbReference type="NCBI Taxonomy" id="172846"/>
    <lineage>
        <taxon>Eukaryota</taxon>
        <taxon>Metazoa</taxon>
        <taxon>Ecdysozoa</taxon>
        <taxon>Arthropoda</taxon>
        <taxon>Chelicerata</taxon>
        <taxon>Arachnida</taxon>
        <taxon>Araneae</taxon>
        <taxon>Araneomorphae</taxon>
        <taxon>Entelegynae</taxon>
        <taxon>Araneoidea</taxon>
        <taxon>Araneidae</taxon>
        <taxon>Caerostris</taxon>
    </lineage>
</organism>
<accession>A0AAV4SU65</accession>
<comment type="caution">
    <text evidence="1">The sequence shown here is derived from an EMBL/GenBank/DDBJ whole genome shotgun (WGS) entry which is preliminary data.</text>
</comment>
<dbReference type="EMBL" id="BPLR01010189">
    <property type="protein sequence ID" value="GIY37609.1"/>
    <property type="molecule type" value="Genomic_DNA"/>
</dbReference>
<evidence type="ECO:0000313" key="2">
    <source>
        <dbReference type="Proteomes" id="UP001054945"/>
    </source>
</evidence>
<name>A0AAV4SU65_CAEEX</name>
<feature type="non-terminal residue" evidence="1">
    <location>
        <position position="276"/>
    </location>
</feature>
<sequence length="276" mass="31004">MRLALDYFELSNFWSFQQSAIFSAFSAGDNAMLNYPIEFQFHVPIRGRNCLVGFPKSFYFLPESCFGFSVKQIEVDTLIVNVGNSSLKNSIADWFSGASVGGVILVARPAVMWRNFSGCLRVAEYWVGRTDLYGGRATALSMIHMLGQFATVFSKRAMGNPEPFWSIARARDFTRPSCCVGPEVLSDIERTYGNAGAIAEQEGKGEGNGLPKAGEKYCRVRDEAEESDSYSERCLEELLVGRCDKGVGVYDFGARRFLYIESEIIDDRKRVQRWIE</sequence>
<keyword evidence="2" id="KW-1185">Reference proteome</keyword>
<protein>
    <submittedName>
        <fullName evidence="1">Uncharacterized protein</fullName>
    </submittedName>
</protein>
<dbReference type="AlphaFoldDB" id="A0AAV4SU65"/>
<dbReference type="Proteomes" id="UP001054945">
    <property type="component" value="Unassembled WGS sequence"/>
</dbReference>
<evidence type="ECO:0000313" key="1">
    <source>
        <dbReference type="EMBL" id="GIY37609.1"/>
    </source>
</evidence>
<reference evidence="1 2" key="1">
    <citation type="submission" date="2021-06" db="EMBL/GenBank/DDBJ databases">
        <title>Caerostris extrusa draft genome.</title>
        <authorList>
            <person name="Kono N."/>
            <person name="Arakawa K."/>
        </authorList>
    </citation>
    <scope>NUCLEOTIDE SEQUENCE [LARGE SCALE GENOMIC DNA]</scope>
</reference>